<dbReference type="Proteomes" id="UP000018144">
    <property type="component" value="Unassembled WGS sequence"/>
</dbReference>
<evidence type="ECO:0000256" key="3">
    <source>
        <dbReference type="ARBA" id="ARBA00004613"/>
    </source>
</evidence>
<accession>U4LP73</accession>
<dbReference type="InterPro" id="IPR002241">
    <property type="entry name" value="Glyco_hydro_27"/>
</dbReference>
<dbReference type="EMBL" id="HF936260">
    <property type="protein sequence ID" value="CCX33951.1"/>
    <property type="molecule type" value="Genomic_DNA"/>
</dbReference>
<sequence length="484" mass="54845">MDFGEIAEYNGKIQSSAMTKLQILVTALLAASSSALVTKDGKTGKLPALGFNSWNAFHCDIHEDKFLVAAQKMIDLGLKDAGYEYVNIDDCWSLHERDNKTQRIIPDPERFPEGISGTAKKIHDLGLKLGIYSDAGSLTCAGYPGSLGYEDIDAQTWEEWGVDYLKYDNCNVPDSWKDQYQYNPEYWYGDHENQEGGTPAPAGYDWATSATAERYNRMRDALNRRDQGSSILYSLCNWGQSHVERWANNTGQSWRMWGDIAPQWEGRPVSWAWGFMPILNHGLFHLQYNGFWGHNDLDMLEVGNGNITTEETRSHFGLWAALKSPLLIGTPLDQITPTDVAILKNWEILAFNQDDVYGAPALPYKWGVNPDWTWNQTHPAEYYSGASKRGIHAFILNTLNETVTKAAVFSEIPGLNPKKAYEVSDMWTHKKLGVFKKKYQFKLKAHDTAALLFTEKGGKHPHPEELPLPEVYQKKPKRWVQAQI</sequence>
<feature type="domain" description="Alpha galactosidase C-terminal" evidence="11">
    <location>
        <begin position="378"/>
        <end position="452"/>
    </location>
</feature>
<dbReference type="PROSITE" id="PS00512">
    <property type="entry name" value="ALPHA_GALACTOSIDASE"/>
    <property type="match status" value="1"/>
</dbReference>
<dbReference type="PANTHER" id="PTHR11452:SF61">
    <property type="entry name" value="ALPHA-GALACTOSIDASE B-RELATED"/>
    <property type="match status" value="1"/>
</dbReference>
<comment type="similarity">
    <text evidence="4 10">Belongs to the glycosyl hydrolase 27 family.</text>
</comment>
<evidence type="ECO:0000256" key="8">
    <source>
        <dbReference type="ARBA" id="ARBA00023180"/>
    </source>
</evidence>
<comment type="catalytic activity">
    <reaction evidence="1 10">
        <text>Hydrolysis of terminal, non-reducing alpha-D-galactose residues in alpha-D-galactosides, including galactose oligosaccharides, galactomannans and galactolipids.</text>
        <dbReference type="EC" id="3.2.1.22"/>
    </reaction>
</comment>
<dbReference type="InterPro" id="IPR041233">
    <property type="entry name" value="Melibiase_C"/>
</dbReference>
<comment type="subcellular location">
    <subcellularLocation>
        <location evidence="3">Secreted</location>
    </subcellularLocation>
</comment>
<dbReference type="Gene3D" id="3.20.20.70">
    <property type="entry name" value="Aldolase class I"/>
    <property type="match status" value="1"/>
</dbReference>
<evidence type="ECO:0000256" key="9">
    <source>
        <dbReference type="ARBA" id="ARBA00023295"/>
    </source>
</evidence>
<dbReference type="PRINTS" id="PR00740">
    <property type="entry name" value="GLHYDRLASE27"/>
</dbReference>
<proteinExistence type="inferred from homology"/>
<dbReference type="OMA" id="MTPTMGW"/>
<comment type="function">
    <text evidence="2">Hydrolyzes a variety of simple alpha-D-galactoside as well as more complex molecules such as oligosaccharides and polysaccharides.</text>
</comment>
<keyword evidence="13" id="KW-1185">Reference proteome</keyword>
<dbReference type="InterPro" id="IPR017853">
    <property type="entry name" value="GH"/>
</dbReference>
<keyword evidence="7 10" id="KW-0378">Hydrolase</keyword>
<dbReference type="OrthoDB" id="5795902at2759"/>
<organism evidence="12 13">
    <name type="scientific">Pyronema omphalodes (strain CBS 100304)</name>
    <name type="common">Pyronema confluens</name>
    <dbReference type="NCBI Taxonomy" id="1076935"/>
    <lineage>
        <taxon>Eukaryota</taxon>
        <taxon>Fungi</taxon>
        <taxon>Dikarya</taxon>
        <taxon>Ascomycota</taxon>
        <taxon>Pezizomycotina</taxon>
        <taxon>Pezizomycetes</taxon>
        <taxon>Pezizales</taxon>
        <taxon>Pyronemataceae</taxon>
        <taxon>Pyronema</taxon>
    </lineage>
</organism>
<dbReference type="STRING" id="1076935.U4LP73"/>
<dbReference type="GO" id="GO:0005576">
    <property type="term" value="C:extracellular region"/>
    <property type="evidence" value="ECO:0007669"/>
    <property type="project" value="UniProtKB-SubCell"/>
</dbReference>
<evidence type="ECO:0000256" key="2">
    <source>
        <dbReference type="ARBA" id="ARBA00003969"/>
    </source>
</evidence>
<dbReference type="CDD" id="cd14792">
    <property type="entry name" value="GH27"/>
    <property type="match status" value="1"/>
</dbReference>
<dbReference type="EC" id="3.2.1.22" evidence="10"/>
<dbReference type="SUPFAM" id="SSF51445">
    <property type="entry name" value="(Trans)glycosidases"/>
    <property type="match status" value="1"/>
</dbReference>
<dbReference type="InterPro" id="IPR000111">
    <property type="entry name" value="Glyco_hydro_27/36_CS"/>
</dbReference>
<protein>
    <recommendedName>
        <fullName evidence="10">Alpha-galactosidase</fullName>
        <ecNumber evidence="10">3.2.1.22</ecNumber>
    </recommendedName>
    <alternativeName>
        <fullName evidence="10">Melibiase</fullName>
    </alternativeName>
</protein>
<reference evidence="12 13" key="1">
    <citation type="journal article" date="2013" name="PLoS Genet.">
        <title>The genome and development-dependent transcriptomes of Pyronema confluens: a window into fungal evolution.</title>
        <authorList>
            <person name="Traeger S."/>
            <person name="Altegoer F."/>
            <person name="Freitag M."/>
            <person name="Gabaldon T."/>
            <person name="Kempken F."/>
            <person name="Kumar A."/>
            <person name="Marcet-Houben M."/>
            <person name="Poggeler S."/>
            <person name="Stajich J.E."/>
            <person name="Nowrousian M."/>
        </authorList>
    </citation>
    <scope>NUCLEOTIDE SEQUENCE [LARGE SCALE GENOMIC DNA]</scope>
    <source>
        <strain evidence="13">CBS 100304</strain>
        <tissue evidence="12">Vegetative mycelium</tissue>
    </source>
</reference>
<evidence type="ECO:0000256" key="1">
    <source>
        <dbReference type="ARBA" id="ARBA00001255"/>
    </source>
</evidence>
<keyword evidence="10" id="KW-1015">Disulfide bond</keyword>
<dbReference type="Pfam" id="PF17801">
    <property type="entry name" value="Melibiase_C"/>
    <property type="match status" value="1"/>
</dbReference>
<keyword evidence="5" id="KW-0964">Secreted</keyword>
<evidence type="ECO:0000256" key="5">
    <source>
        <dbReference type="ARBA" id="ARBA00022525"/>
    </source>
</evidence>
<evidence type="ECO:0000256" key="6">
    <source>
        <dbReference type="ARBA" id="ARBA00022729"/>
    </source>
</evidence>
<dbReference type="PANTHER" id="PTHR11452">
    <property type="entry name" value="ALPHA-GALACTOSIDASE/ALPHA-N-ACETYLGALACTOSAMINIDASE"/>
    <property type="match status" value="1"/>
</dbReference>
<gene>
    <name evidence="12" type="ORF">PCON_02214</name>
</gene>
<evidence type="ECO:0000259" key="11">
    <source>
        <dbReference type="Pfam" id="PF17801"/>
    </source>
</evidence>
<dbReference type="Pfam" id="PF16499">
    <property type="entry name" value="Melibiase_2"/>
    <property type="match status" value="2"/>
</dbReference>
<dbReference type="InterPro" id="IPR013780">
    <property type="entry name" value="Glyco_hydro_b"/>
</dbReference>
<evidence type="ECO:0000256" key="10">
    <source>
        <dbReference type="RuleBase" id="RU361168"/>
    </source>
</evidence>
<dbReference type="InterPro" id="IPR013785">
    <property type="entry name" value="Aldolase_TIM"/>
</dbReference>
<dbReference type="Gene3D" id="2.60.40.1180">
    <property type="entry name" value="Golgi alpha-mannosidase II"/>
    <property type="match status" value="1"/>
</dbReference>
<keyword evidence="9 10" id="KW-0326">Glycosidase</keyword>
<dbReference type="GO" id="GO:0005975">
    <property type="term" value="P:carbohydrate metabolic process"/>
    <property type="evidence" value="ECO:0007669"/>
    <property type="project" value="InterPro"/>
</dbReference>
<dbReference type="GO" id="GO:0004557">
    <property type="term" value="F:alpha-galactosidase activity"/>
    <property type="evidence" value="ECO:0007669"/>
    <property type="project" value="UniProtKB-EC"/>
</dbReference>
<name>U4LP73_PYROM</name>
<dbReference type="AlphaFoldDB" id="U4LP73"/>
<evidence type="ECO:0000313" key="13">
    <source>
        <dbReference type="Proteomes" id="UP000018144"/>
    </source>
</evidence>
<evidence type="ECO:0000256" key="4">
    <source>
        <dbReference type="ARBA" id="ARBA00009743"/>
    </source>
</evidence>
<keyword evidence="6" id="KW-0732">Signal</keyword>
<evidence type="ECO:0000256" key="7">
    <source>
        <dbReference type="ARBA" id="ARBA00022801"/>
    </source>
</evidence>
<dbReference type="eggNOG" id="KOG2366">
    <property type="taxonomic scope" value="Eukaryota"/>
</dbReference>
<evidence type="ECO:0000313" key="12">
    <source>
        <dbReference type="EMBL" id="CCX33951.1"/>
    </source>
</evidence>
<keyword evidence="8" id="KW-0325">Glycoprotein</keyword>
<dbReference type="SUPFAM" id="SSF51011">
    <property type="entry name" value="Glycosyl hydrolase domain"/>
    <property type="match status" value="1"/>
</dbReference>